<evidence type="ECO:0000256" key="1">
    <source>
        <dbReference type="SAM" id="Phobius"/>
    </source>
</evidence>
<evidence type="ECO:0000313" key="3">
    <source>
        <dbReference type="Proteomes" id="UP000251584"/>
    </source>
</evidence>
<keyword evidence="1" id="KW-0472">Membrane</keyword>
<proteinExistence type="predicted"/>
<reference evidence="2 3" key="1">
    <citation type="submission" date="2018-06" db="EMBL/GenBank/DDBJ databases">
        <authorList>
            <consortium name="Pathogen Informatics"/>
            <person name="Doyle S."/>
        </authorList>
    </citation>
    <scope>NUCLEOTIDE SEQUENCE [LARGE SCALE GENOMIC DNA]</scope>
    <source>
        <strain evidence="2 3">NCTC10786</strain>
    </source>
</reference>
<gene>
    <name evidence="2" type="ORF">NCTC10786_03209</name>
</gene>
<keyword evidence="1" id="KW-0812">Transmembrane</keyword>
<feature type="transmembrane region" description="Helical" evidence="1">
    <location>
        <begin position="12"/>
        <end position="32"/>
    </location>
</feature>
<organism evidence="2 3">
    <name type="scientific">Citrobacter koseri</name>
    <name type="common">Citrobacter diversus</name>
    <dbReference type="NCBI Taxonomy" id="545"/>
    <lineage>
        <taxon>Bacteria</taxon>
        <taxon>Pseudomonadati</taxon>
        <taxon>Pseudomonadota</taxon>
        <taxon>Gammaproteobacteria</taxon>
        <taxon>Enterobacterales</taxon>
        <taxon>Enterobacteriaceae</taxon>
        <taxon>Citrobacter</taxon>
    </lineage>
</organism>
<protein>
    <submittedName>
        <fullName evidence="2">Uncharacterized protein</fullName>
    </submittedName>
</protein>
<dbReference type="Proteomes" id="UP000251584">
    <property type="component" value="Unassembled WGS sequence"/>
</dbReference>
<accession>A0A2X2VEZ5</accession>
<keyword evidence="1" id="KW-1133">Transmembrane helix</keyword>
<sequence length="43" mass="5330">MDELVNRKDFCIFILMYLIDIMKNNIYLKVFLLRGKIEEWKGY</sequence>
<evidence type="ECO:0000313" key="2">
    <source>
        <dbReference type="EMBL" id="SQB29472.1"/>
    </source>
</evidence>
<dbReference type="AlphaFoldDB" id="A0A2X2VEZ5"/>
<name>A0A2X2VEZ5_CITKO</name>
<dbReference type="EMBL" id="UAVY01000004">
    <property type="protein sequence ID" value="SQB29472.1"/>
    <property type="molecule type" value="Genomic_DNA"/>
</dbReference>